<organism evidence="4 5">
    <name type="scientific">Kribbella sandramycini</name>
    <dbReference type="NCBI Taxonomy" id="60450"/>
    <lineage>
        <taxon>Bacteria</taxon>
        <taxon>Bacillati</taxon>
        <taxon>Actinomycetota</taxon>
        <taxon>Actinomycetes</taxon>
        <taxon>Propionibacteriales</taxon>
        <taxon>Kribbellaceae</taxon>
        <taxon>Kribbella</taxon>
    </lineage>
</organism>
<comment type="caution">
    <text evidence="4">The sequence shown here is derived from an EMBL/GenBank/DDBJ whole genome shotgun (WGS) entry which is preliminary data.</text>
</comment>
<dbReference type="PRINTS" id="PR01217">
    <property type="entry name" value="PRICHEXTENSN"/>
</dbReference>
<evidence type="ECO:0000256" key="1">
    <source>
        <dbReference type="SAM" id="MobiDB-lite"/>
    </source>
</evidence>
<evidence type="ECO:0000313" key="6">
    <source>
        <dbReference type="Proteomes" id="UP000553957"/>
    </source>
</evidence>
<dbReference type="AlphaFoldDB" id="A0A7Y4P021"/>
<evidence type="ECO:0000313" key="3">
    <source>
        <dbReference type="EMBL" id="MBB6565209.1"/>
    </source>
</evidence>
<feature type="compositionally biased region" description="Low complexity" evidence="1">
    <location>
        <begin position="69"/>
        <end position="89"/>
    </location>
</feature>
<feature type="compositionally biased region" description="Pro residues" evidence="1">
    <location>
        <begin position="38"/>
        <end position="55"/>
    </location>
</feature>
<evidence type="ECO:0000313" key="4">
    <source>
        <dbReference type="EMBL" id="NOL41478.1"/>
    </source>
</evidence>
<feature type="chain" id="PRO_5044130844" description="PknH-like protein" evidence="2">
    <location>
        <begin position="33"/>
        <end position="268"/>
    </location>
</feature>
<evidence type="ECO:0008006" key="7">
    <source>
        <dbReference type="Google" id="ProtNLM"/>
    </source>
</evidence>
<accession>A0A7Y4P021</accession>
<dbReference type="RefSeq" id="WP_171673986.1">
    <property type="nucleotide sequence ID" value="NZ_BAAAGT010000001.1"/>
</dbReference>
<dbReference type="Proteomes" id="UP000534306">
    <property type="component" value="Unassembled WGS sequence"/>
</dbReference>
<feature type="signal peptide" evidence="2">
    <location>
        <begin position="1"/>
        <end position="32"/>
    </location>
</feature>
<reference evidence="3 6" key="2">
    <citation type="submission" date="2020-08" db="EMBL/GenBank/DDBJ databases">
        <title>Sequencing the genomes of 1000 actinobacteria strains.</title>
        <authorList>
            <person name="Klenk H.-P."/>
        </authorList>
    </citation>
    <scope>NUCLEOTIDE SEQUENCE [LARGE SCALE GENOMIC DNA]</scope>
    <source>
        <strain evidence="3 6">DSM 15626</strain>
    </source>
</reference>
<evidence type="ECO:0000256" key="2">
    <source>
        <dbReference type="SAM" id="SignalP"/>
    </source>
</evidence>
<keyword evidence="5" id="KW-1185">Reference proteome</keyword>
<gene>
    <name evidence="3" type="ORF">HNR71_000846</name>
    <name evidence="4" type="ORF">HPO96_14620</name>
</gene>
<dbReference type="PROSITE" id="PS51257">
    <property type="entry name" value="PROKAR_LIPOPROTEIN"/>
    <property type="match status" value="1"/>
</dbReference>
<sequence>MNTRGSRRVAALAGPAVAALALVACGNQTAPAGGGANTPPPTPSVTAPTTPPPSAPATTPTPSVPPKPTATATATATTRPTTTPSAKPTPTKPPVVRLANAMLLTGKEVAKADPKRGWIAASNGNRAICGTMSTRGNGVQGNLTRYYTTELDASGGQWLTRYQSPAAAKAAYESIIATIKSCKALKPGPTHARKLTENRTLAVGDATAILRWYTYPLPNDPGSEDGGFPYAVTRKGTIVSVLAFGEMGKGIAPAHWEALTRTAAAKLP</sequence>
<dbReference type="EMBL" id="JABJRC010000003">
    <property type="protein sequence ID" value="NOL41478.1"/>
    <property type="molecule type" value="Genomic_DNA"/>
</dbReference>
<name>A0A7Y4P021_9ACTN</name>
<keyword evidence="2" id="KW-0732">Signal</keyword>
<dbReference type="EMBL" id="JACHKF010000001">
    <property type="protein sequence ID" value="MBB6565209.1"/>
    <property type="molecule type" value="Genomic_DNA"/>
</dbReference>
<proteinExistence type="predicted"/>
<feature type="region of interest" description="Disordered" evidence="1">
    <location>
        <begin position="30"/>
        <end position="95"/>
    </location>
</feature>
<dbReference type="Proteomes" id="UP000553957">
    <property type="component" value="Unassembled WGS sequence"/>
</dbReference>
<reference evidence="4 5" key="1">
    <citation type="submission" date="2020-05" db="EMBL/GenBank/DDBJ databases">
        <title>Genome sequence of Kribbella sandramycini ATCC 39419.</title>
        <authorList>
            <person name="Maclea K.S."/>
            <person name="Fair J.L."/>
        </authorList>
    </citation>
    <scope>NUCLEOTIDE SEQUENCE [LARGE SCALE GENOMIC DNA]</scope>
    <source>
        <strain evidence="4 5">ATCC 39419</strain>
    </source>
</reference>
<protein>
    <recommendedName>
        <fullName evidence="7">PknH-like protein</fullName>
    </recommendedName>
</protein>
<evidence type="ECO:0000313" key="5">
    <source>
        <dbReference type="Proteomes" id="UP000534306"/>
    </source>
</evidence>